<comment type="caution">
    <text evidence="2">The sequence shown here is derived from an EMBL/GenBank/DDBJ whole genome shotgun (WGS) entry which is preliminary data.</text>
</comment>
<name>A0A9N8D8Q6_9STRA</name>
<reference evidence="2" key="1">
    <citation type="submission" date="2020-06" db="EMBL/GenBank/DDBJ databases">
        <authorList>
            <consortium name="Plant Systems Biology data submission"/>
        </authorList>
    </citation>
    <scope>NUCLEOTIDE SEQUENCE</scope>
    <source>
        <strain evidence="2">D6</strain>
    </source>
</reference>
<protein>
    <submittedName>
        <fullName evidence="2">Uncharacterized protein</fullName>
    </submittedName>
</protein>
<gene>
    <name evidence="2" type="ORF">SEMRO_17_G012310.1</name>
</gene>
<feature type="compositionally biased region" description="Low complexity" evidence="1">
    <location>
        <begin position="63"/>
        <end position="74"/>
    </location>
</feature>
<keyword evidence="3" id="KW-1185">Reference proteome</keyword>
<evidence type="ECO:0000313" key="3">
    <source>
        <dbReference type="Proteomes" id="UP001153069"/>
    </source>
</evidence>
<feature type="region of interest" description="Disordered" evidence="1">
    <location>
        <begin position="21"/>
        <end position="108"/>
    </location>
</feature>
<sequence>MTTAAEVMADDVKEKTLSSLLKEKVASTANSPQKGSPRDATESPRDVKESRKVSAGTSRKRATSSSSASLTSSTKRQKNSVDRSATISPTTVSPTGMIIQELLEKSSQ</sequence>
<accession>A0A9N8D8Q6</accession>
<evidence type="ECO:0000313" key="2">
    <source>
        <dbReference type="EMBL" id="CAB9497280.1"/>
    </source>
</evidence>
<dbReference type="Proteomes" id="UP001153069">
    <property type="component" value="Unassembled WGS sequence"/>
</dbReference>
<organism evidence="2 3">
    <name type="scientific">Seminavis robusta</name>
    <dbReference type="NCBI Taxonomy" id="568900"/>
    <lineage>
        <taxon>Eukaryota</taxon>
        <taxon>Sar</taxon>
        <taxon>Stramenopiles</taxon>
        <taxon>Ochrophyta</taxon>
        <taxon>Bacillariophyta</taxon>
        <taxon>Bacillariophyceae</taxon>
        <taxon>Bacillariophycidae</taxon>
        <taxon>Naviculales</taxon>
        <taxon>Naviculaceae</taxon>
        <taxon>Seminavis</taxon>
    </lineage>
</organism>
<evidence type="ECO:0000256" key="1">
    <source>
        <dbReference type="SAM" id="MobiDB-lite"/>
    </source>
</evidence>
<dbReference type="EMBL" id="CAICTM010000017">
    <property type="protein sequence ID" value="CAB9497280.1"/>
    <property type="molecule type" value="Genomic_DNA"/>
</dbReference>
<dbReference type="AlphaFoldDB" id="A0A9N8D8Q6"/>
<feature type="compositionally biased region" description="Basic and acidic residues" evidence="1">
    <location>
        <begin position="36"/>
        <end position="52"/>
    </location>
</feature>
<proteinExistence type="predicted"/>
<feature type="compositionally biased region" description="Polar residues" evidence="1">
    <location>
        <begin position="82"/>
        <end position="94"/>
    </location>
</feature>